<comment type="caution">
    <text evidence="2">The sequence shown here is derived from an EMBL/GenBank/DDBJ whole genome shotgun (WGS) entry which is preliminary data.</text>
</comment>
<organism evidence="2 3">
    <name type="scientific">Daphnia magna</name>
    <dbReference type="NCBI Taxonomy" id="35525"/>
    <lineage>
        <taxon>Eukaryota</taxon>
        <taxon>Metazoa</taxon>
        <taxon>Ecdysozoa</taxon>
        <taxon>Arthropoda</taxon>
        <taxon>Crustacea</taxon>
        <taxon>Branchiopoda</taxon>
        <taxon>Diplostraca</taxon>
        <taxon>Cladocera</taxon>
        <taxon>Anomopoda</taxon>
        <taxon>Daphniidae</taxon>
        <taxon>Daphnia</taxon>
    </lineage>
</organism>
<protein>
    <recommendedName>
        <fullName evidence="1">DUF4789 domain-containing protein</fullName>
    </recommendedName>
</protein>
<dbReference type="EMBL" id="LRGB01002991">
    <property type="protein sequence ID" value="KZS05233.1"/>
    <property type="molecule type" value="Genomic_DNA"/>
</dbReference>
<proteinExistence type="predicted"/>
<evidence type="ECO:0000259" key="1">
    <source>
        <dbReference type="Pfam" id="PF16033"/>
    </source>
</evidence>
<dbReference type="OrthoDB" id="6328618at2759"/>
<reference evidence="2 3" key="1">
    <citation type="submission" date="2016-03" db="EMBL/GenBank/DDBJ databases">
        <title>EvidentialGene: Evidence-directed Construction of Genes on Genomes.</title>
        <authorList>
            <person name="Gilbert D.G."/>
            <person name="Choi J.-H."/>
            <person name="Mockaitis K."/>
            <person name="Colbourne J."/>
            <person name="Pfrender M."/>
        </authorList>
    </citation>
    <scope>NUCLEOTIDE SEQUENCE [LARGE SCALE GENOMIC DNA]</scope>
    <source>
        <strain evidence="2 3">Xinb3</strain>
        <tissue evidence="2">Complete organism</tissue>
    </source>
</reference>
<accession>A0A164MP74</accession>
<evidence type="ECO:0000313" key="3">
    <source>
        <dbReference type="Proteomes" id="UP000076858"/>
    </source>
</evidence>
<name>A0A164MP74_9CRUS</name>
<dbReference type="InterPro" id="IPR031993">
    <property type="entry name" value="DUF4789"/>
</dbReference>
<evidence type="ECO:0000313" key="2">
    <source>
        <dbReference type="EMBL" id="KZS05233.1"/>
    </source>
</evidence>
<keyword evidence="3" id="KW-1185">Reference proteome</keyword>
<feature type="domain" description="DUF4789" evidence="1">
    <location>
        <begin position="10"/>
        <end position="45"/>
    </location>
</feature>
<dbReference type="Pfam" id="PF16033">
    <property type="entry name" value="DUF4789"/>
    <property type="match status" value="1"/>
</dbReference>
<sequence>MAYGLSRLPTTSPCPGSKCDGRHIYWKSTSNSKGGCYKSFTRGPCRRSIYFLVEE</sequence>
<dbReference type="AlphaFoldDB" id="A0A164MP74"/>
<dbReference type="Proteomes" id="UP000076858">
    <property type="component" value="Unassembled WGS sequence"/>
</dbReference>
<gene>
    <name evidence="2" type="ORF">APZ42_031644</name>
</gene>